<dbReference type="FunFam" id="3.60.10.10:FF:000029">
    <property type="entry name" value="Inositol polyphosphate 5-phosphatase"/>
    <property type="match status" value="1"/>
</dbReference>
<evidence type="ECO:0000256" key="6">
    <source>
        <dbReference type="ARBA" id="ARBA00022490"/>
    </source>
</evidence>
<evidence type="ECO:0000256" key="5">
    <source>
        <dbReference type="ARBA" id="ARBA00022448"/>
    </source>
</evidence>
<dbReference type="GO" id="GO:0016020">
    <property type="term" value="C:membrane"/>
    <property type="evidence" value="ECO:0007669"/>
    <property type="project" value="TreeGrafter"/>
</dbReference>
<accession>F4RZ85</accession>
<dbReference type="EMBL" id="GL883132">
    <property type="protein sequence ID" value="EGG02298.1"/>
    <property type="molecule type" value="Genomic_DNA"/>
</dbReference>
<dbReference type="HOGENOM" id="CLU_011711_5_2_1"/>
<dbReference type="Pfam" id="PF22669">
    <property type="entry name" value="Exo_endo_phos2"/>
    <property type="match status" value="1"/>
</dbReference>
<comment type="similarity">
    <text evidence="3">In the central section; belongs to the inositol 1,4,5-trisphosphate 5-phosphatase family.</text>
</comment>
<dbReference type="Gene3D" id="3.60.10.10">
    <property type="entry name" value="Endonuclease/exonuclease/phosphatase"/>
    <property type="match status" value="1"/>
</dbReference>
<dbReference type="PANTHER" id="PTHR11200">
    <property type="entry name" value="INOSITOL 5-PHOSPHATASE"/>
    <property type="match status" value="1"/>
</dbReference>
<dbReference type="GO" id="GO:0015031">
    <property type="term" value="P:protein transport"/>
    <property type="evidence" value="ECO:0007669"/>
    <property type="project" value="UniProtKB-KW"/>
</dbReference>
<proteinExistence type="inferred from homology"/>
<dbReference type="GO" id="GO:0046856">
    <property type="term" value="P:phosphatidylinositol dephosphorylation"/>
    <property type="evidence" value="ECO:0007669"/>
    <property type="project" value="InterPro"/>
</dbReference>
<evidence type="ECO:0000259" key="9">
    <source>
        <dbReference type="SMART" id="SM00128"/>
    </source>
</evidence>
<dbReference type="SUPFAM" id="SSF56219">
    <property type="entry name" value="DNase I-like"/>
    <property type="match status" value="1"/>
</dbReference>
<dbReference type="STRING" id="747676.F4RZ85"/>
<dbReference type="eggNOG" id="KOG0566">
    <property type="taxonomic scope" value="Eukaryota"/>
</dbReference>
<dbReference type="RefSeq" id="XP_007414555.1">
    <property type="nucleotide sequence ID" value="XM_007414493.1"/>
</dbReference>
<dbReference type="InterPro" id="IPR046985">
    <property type="entry name" value="IP5"/>
</dbReference>
<gene>
    <name evidence="10" type="ORF">MELLADRAFT_38694</name>
</gene>
<dbReference type="VEuPathDB" id="FungiDB:MELLADRAFT_38694"/>
<keyword evidence="8" id="KW-0653">Protein transport</keyword>
<feature type="non-terminal residue" evidence="10">
    <location>
        <position position="1"/>
    </location>
</feature>
<evidence type="ECO:0000256" key="8">
    <source>
        <dbReference type="ARBA" id="ARBA00022927"/>
    </source>
</evidence>
<evidence type="ECO:0000256" key="4">
    <source>
        <dbReference type="ARBA" id="ARBA00013044"/>
    </source>
</evidence>
<keyword evidence="5" id="KW-0813">Transport</keyword>
<dbReference type="GO" id="GO:0004439">
    <property type="term" value="F:phosphatidylinositol-4,5-bisphosphate 5-phosphatase activity"/>
    <property type="evidence" value="ECO:0007669"/>
    <property type="project" value="UniProtKB-EC"/>
</dbReference>
<evidence type="ECO:0000313" key="11">
    <source>
        <dbReference type="Proteomes" id="UP000001072"/>
    </source>
</evidence>
<dbReference type="GO" id="GO:0043813">
    <property type="term" value="F:phosphatidylinositol-3,5-bisphosphate 5-phosphatase activity"/>
    <property type="evidence" value="ECO:0007669"/>
    <property type="project" value="TreeGrafter"/>
</dbReference>
<dbReference type="InParanoid" id="F4RZ85"/>
<keyword evidence="6" id="KW-0963">Cytoplasm</keyword>
<dbReference type="PANTHER" id="PTHR11200:SF257">
    <property type="entry name" value="PHOSPHOINOSITIDE 5-PHOSPHATASE"/>
    <property type="match status" value="1"/>
</dbReference>
<feature type="domain" description="Inositol polyphosphate-related phosphatase" evidence="9">
    <location>
        <begin position="23"/>
        <end position="328"/>
    </location>
</feature>
<evidence type="ECO:0000256" key="3">
    <source>
        <dbReference type="ARBA" id="ARBA00009678"/>
    </source>
</evidence>
<dbReference type="KEGG" id="mlr:MELLADRAFT_38694"/>
<evidence type="ECO:0000256" key="7">
    <source>
        <dbReference type="ARBA" id="ARBA00022801"/>
    </source>
</evidence>
<comment type="subcellular location">
    <subcellularLocation>
        <location evidence="1">Cytoplasm</location>
    </subcellularLocation>
</comment>
<organism evidence="11">
    <name type="scientific">Melampsora larici-populina (strain 98AG31 / pathotype 3-4-7)</name>
    <name type="common">Poplar leaf rust fungus</name>
    <dbReference type="NCBI Taxonomy" id="747676"/>
    <lineage>
        <taxon>Eukaryota</taxon>
        <taxon>Fungi</taxon>
        <taxon>Dikarya</taxon>
        <taxon>Basidiomycota</taxon>
        <taxon>Pucciniomycotina</taxon>
        <taxon>Pucciniomycetes</taxon>
        <taxon>Pucciniales</taxon>
        <taxon>Melampsoraceae</taxon>
        <taxon>Melampsora</taxon>
    </lineage>
</organism>
<dbReference type="Proteomes" id="UP000001072">
    <property type="component" value="Unassembled WGS sequence"/>
</dbReference>
<name>F4RZ85_MELLP</name>
<dbReference type="InterPro" id="IPR036691">
    <property type="entry name" value="Endo/exonu/phosph_ase_sf"/>
</dbReference>
<keyword evidence="11" id="KW-1185">Reference proteome</keyword>
<protein>
    <recommendedName>
        <fullName evidence="4">phosphoinositide 5-phosphatase</fullName>
        <ecNumber evidence="4">3.1.3.36</ecNumber>
    </recommendedName>
</protein>
<dbReference type="AlphaFoldDB" id="F4RZ85"/>
<dbReference type="OrthoDB" id="405996at2759"/>
<keyword evidence="7" id="KW-0378">Hydrolase</keyword>
<dbReference type="GO" id="GO:0005737">
    <property type="term" value="C:cytoplasm"/>
    <property type="evidence" value="ECO:0007669"/>
    <property type="project" value="UniProtKB-SubCell"/>
</dbReference>
<dbReference type="SMART" id="SM00128">
    <property type="entry name" value="IPPc"/>
    <property type="match status" value="1"/>
</dbReference>
<evidence type="ECO:0000256" key="1">
    <source>
        <dbReference type="ARBA" id="ARBA00004496"/>
    </source>
</evidence>
<dbReference type="EC" id="3.1.3.36" evidence="4"/>
<comment type="similarity">
    <text evidence="2">Belongs to the synaptojanin family.</text>
</comment>
<dbReference type="InterPro" id="IPR000300">
    <property type="entry name" value="IPPc"/>
</dbReference>
<reference evidence="11" key="1">
    <citation type="journal article" date="2011" name="Proc. Natl. Acad. Sci. U.S.A.">
        <title>Obligate biotrophy features unraveled by the genomic analysis of rust fungi.</title>
        <authorList>
            <person name="Duplessis S."/>
            <person name="Cuomo C.A."/>
            <person name="Lin Y.-C."/>
            <person name="Aerts A."/>
            <person name="Tisserant E."/>
            <person name="Veneault-Fourrey C."/>
            <person name="Joly D.L."/>
            <person name="Hacquard S."/>
            <person name="Amselem J."/>
            <person name="Cantarel B.L."/>
            <person name="Chiu R."/>
            <person name="Coutinho P.M."/>
            <person name="Feau N."/>
            <person name="Field M."/>
            <person name="Frey P."/>
            <person name="Gelhaye E."/>
            <person name="Goldberg J."/>
            <person name="Grabherr M.G."/>
            <person name="Kodira C.D."/>
            <person name="Kohler A."/>
            <person name="Kuees U."/>
            <person name="Lindquist E.A."/>
            <person name="Lucas S.M."/>
            <person name="Mago R."/>
            <person name="Mauceli E."/>
            <person name="Morin E."/>
            <person name="Murat C."/>
            <person name="Pangilinan J.L."/>
            <person name="Park R."/>
            <person name="Pearson M."/>
            <person name="Quesneville H."/>
            <person name="Rouhier N."/>
            <person name="Sakthikumar S."/>
            <person name="Salamov A.A."/>
            <person name="Schmutz J."/>
            <person name="Selles B."/>
            <person name="Shapiro H."/>
            <person name="Tanguay P."/>
            <person name="Tuskan G.A."/>
            <person name="Henrissat B."/>
            <person name="Van de Peer Y."/>
            <person name="Rouze P."/>
            <person name="Ellis J.G."/>
            <person name="Dodds P.N."/>
            <person name="Schein J.E."/>
            <person name="Zhong S."/>
            <person name="Hamelin R.C."/>
            <person name="Grigoriev I.V."/>
            <person name="Szabo L.J."/>
            <person name="Martin F."/>
        </authorList>
    </citation>
    <scope>NUCLEOTIDE SEQUENCE [LARGE SCALE GENOMIC DNA]</scope>
    <source>
        <strain evidence="11">98AG31 / pathotype 3-4-7</strain>
    </source>
</reference>
<dbReference type="GeneID" id="18927740"/>
<evidence type="ECO:0000256" key="2">
    <source>
        <dbReference type="ARBA" id="ARBA00008943"/>
    </source>
</evidence>
<sequence>FDPINDTVKSLLHTRQSEYSSALPITIWAGTYNLNGRIPSALTSEDLMKWLWPVGSNEPDIMVIAFQEIVKLSPQQIMITDPEKKRRWEQTIMTSLERRPDKKSSYVILRSDQLVGTALIILVKSDMVNEVRSVEATTKKTGLKGMAGNKGAVSIRLQYHDSSFCFVTAHFAAGYNNVEERNHDYLTIYNELEFLKGKTISSHENVIWAGDFNYRIGGGLSNEFVRQAVVEKDLTTLLAADQLLANMSTQAVFPKYLEGPITFPPTYKYDIGTDRYDTSEKLRIPAWTDRILYLGDDLDLTNYSRAELKVSDHRPVYAIIRAKVRVVDRVKKDAIRKEVTQSVSLKRVRSQILGPIICDCKFEDHF</sequence>
<evidence type="ECO:0000313" key="10">
    <source>
        <dbReference type="EMBL" id="EGG02298.1"/>
    </source>
</evidence>